<accession>A0A367LAD0</accession>
<keyword evidence="2" id="KW-1185">Reference proteome</keyword>
<dbReference type="EMBL" id="LKCN02000010">
    <property type="protein sequence ID" value="RCI11380.1"/>
    <property type="molecule type" value="Genomic_DNA"/>
</dbReference>
<evidence type="ECO:0000313" key="1">
    <source>
        <dbReference type="EMBL" id="RCI11380.1"/>
    </source>
</evidence>
<dbReference type="AlphaFoldDB" id="A0A367LAD0"/>
<evidence type="ECO:0000313" key="2">
    <source>
        <dbReference type="Proteomes" id="UP000253664"/>
    </source>
</evidence>
<dbReference type="Proteomes" id="UP000253664">
    <property type="component" value="Unassembled WGS sequence"/>
</dbReference>
<protein>
    <submittedName>
        <fullName evidence="1">Uncharacterized protein</fullName>
    </submittedName>
</protein>
<organism evidence="1 2">
    <name type="scientific">Ophiocordyceps polyrhachis-furcata BCC 54312</name>
    <dbReference type="NCBI Taxonomy" id="1330021"/>
    <lineage>
        <taxon>Eukaryota</taxon>
        <taxon>Fungi</taxon>
        <taxon>Dikarya</taxon>
        <taxon>Ascomycota</taxon>
        <taxon>Pezizomycotina</taxon>
        <taxon>Sordariomycetes</taxon>
        <taxon>Hypocreomycetidae</taxon>
        <taxon>Hypocreales</taxon>
        <taxon>Ophiocordycipitaceae</taxon>
        <taxon>Ophiocordyceps</taxon>
    </lineage>
</organism>
<reference evidence="1 2" key="1">
    <citation type="journal article" date="2015" name="BMC Genomics">
        <title>Insights from the genome of Ophiocordyceps polyrhachis-furcata to pathogenicity and host specificity in insect fungi.</title>
        <authorList>
            <person name="Wichadakul D."/>
            <person name="Kobmoo N."/>
            <person name="Ingsriswang S."/>
            <person name="Tangphatsornruang S."/>
            <person name="Chantasingh D."/>
            <person name="Luangsa-ard J.J."/>
            <person name="Eurwilaichitr L."/>
        </authorList>
    </citation>
    <scope>NUCLEOTIDE SEQUENCE [LARGE SCALE GENOMIC DNA]</scope>
    <source>
        <strain evidence="1 2">BCC 54312</strain>
    </source>
</reference>
<sequence length="91" mass="10021">MRSEEISSENIRWLVFCQDDYSEVGEAAQIAAEPVGLCAGPERWYYQSASTKALEQASDDKLVVWLVFCQDDYSEVGEAAQIAAEPVGLVS</sequence>
<gene>
    <name evidence="1" type="ORF">L249_7393</name>
</gene>
<comment type="caution">
    <text evidence="1">The sequence shown here is derived from an EMBL/GenBank/DDBJ whole genome shotgun (WGS) entry which is preliminary data.</text>
</comment>
<proteinExistence type="predicted"/>
<name>A0A367LAD0_9HYPO</name>